<accession>A0A9K3D6L4</accession>
<dbReference type="AlphaFoldDB" id="A0A9K3D6L4"/>
<organism evidence="3 4">
    <name type="scientific">Kipferlia bialata</name>
    <dbReference type="NCBI Taxonomy" id="797122"/>
    <lineage>
        <taxon>Eukaryota</taxon>
        <taxon>Metamonada</taxon>
        <taxon>Carpediemonas-like organisms</taxon>
        <taxon>Kipferlia</taxon>
    </lineage>
</organism>
<dbReference type="Proteomes" id="UP000265618">
    <property type="component" value="Unassembled WGS sequence"/>
</dbReference>
<feature type="chain" id="PRO_5039902508" evidence="2">
    <location>
        <begin position="23"/>
        <end position="176"/>
    </location>
</feature>
<keyword evidence="1" id="KW-0812">Transmembrane</keyword>
<keyword evidence="2" id="KW-0732">Signal</keyword>
<evidence type="ECO:0000313" key="4">
    <source>
        <dbReference type="Proteomes" id="UP000265618"/>
    </source>
</evidence>
<gene>
    <name evidence="3" type="ORF">KIPB_011784</name>
</gene>
<evidence type="ECO:0000256" key="2">
    <source>
        <dbReference type="SAM" id="SignalP"/>
    </source>
</evidence>
<reference evidence="3 4" key="1">
    <citation type="journal article" date="2018" name="PLoS ONE">
        <title>The draft genome of Kipferlia bialata reveals reductive genome evolution in fornicate parasites.</title>
        <authorList>
            <person name="Tanifuji G."/>
            <person name="Takabayashi S."/>
            <person name="Kume K."/>
            <person name="Takagi M."/>
            <person name="Nakayama T."/>
            <person name="Kamikawa R."/>
            <person name="Inagaki Y."/>
            <person name="Hashimoto T."/>
        </authorList>
    </citation>
    <scope>NUCLEOTIDE SEQUENCE [LARGE SCALE GENOMIC DNA]</scope>
    <source>
        <strain evidence="3">NY0173</strain>
    </source>
</reference>
<protein>
    <submittedName>
        <fullName evidence="3">Uncharacterized protein</fullName>
    </submittedName>
</protein>
<feature type="transmembrane region" description="Helical" evidence="1">
    <location>
        <begin position="71"/>
        <end position="89"/>
    </location>
</feature>
<comment type="caution">
    <text evidence="3">The sequence shown here is derived from an EMBL/GenBank/DDBJ whole genome shotgun (WGS) entry which is preliminary data.</text>
</comment>
<feature type="signal peptide" evidence="2">
    <location>
        <begin position="1"/>
        <end position="22"/>
    </location>
</feature>
<sequence>MICTSNILTGLLTIALCYKEVADENTQADIAATTTSIPVEGVPSDTPELLDSTSTSTVPTASTLPSARRGLVLWSSAFAALMLLGNIPLRAAVQEWWDTQFEALNLLAVLPLFLFIGFRHSVIPFAGFIVPGLLIAYDIFHGVPRVHTRRVLKYHSLVALALDAVAWVVSGFPDFA</sequence>
<feature type="non-terminal residue" evidence="3">
    <location>
        <position position="1"/>
    </location>
</feature>
<keyword evidence="1" id="KW-1133">Transmembrane helix</keyword>
<name>A0A9K3D6L4_9EUKA</name>
<proteinExistence type="predicted"/>
<keyword evidence="1" id="KW-0472">Membrane</keyword>
<keyword evidence="4" id="KW-1185">Reference proteome</keyword>
<evidence type="ECO:0000313" key="3">
    <source>
        <dbReference type="EMBL" id="GIQ89345.1"/>
    </source>
</evidence>
<feature type="transmembrane region" description="Helical" evidence="1">
    <location>
        <begin position="152"/>
        <end position="172"/>
    </location>
</feature>
<evidence type="ECO:0000256" key="1">
    <source>
        <dbReference type="SAM" id="Phobius"/>
    </source>
</evidence>
<dbReference type="EMBL" id="BDIP01004945">
    <property type="protein sequence ID" value="GIQ89345.1"/>
    <property type="molecule type" value="Genomic_DNA"/>
</dbReference>